<comment type="caution">
    <text evidence="5">The sequence shown here is derived from an EMBL/GenBank/DDBJ whole genome shotgun (WGS) entry which is preliminary data.</text>
</comment>
<dbReference type="SUPFAM" id="SSF53137">
    <property type="entry name" value="Translational machinery components"/>
    <property type="match status" value="1"/>
</dbReference>
<evidence type="ECO:0000256" key="2">
    <source>
        <dbReference type="ARBA" id="ARBA00022980"/>
    </source>
</evidence>
<proteinExistence type="inferred from homology"/>
<reference evidence="5 6" key="1">
    <citation type="submission" date="2017-06" db="EMBL/GenBank/DDBJ databases">
        <title>Ant-infecting Ophiocordyceps genomes reveal a high diversity of potential behavioral manipulation genes and a possible major role for enterotoxins.</title>
        <authorList>
            <person name="De Bekker C."/>
            <person name="Evans H.C."/>
            <person name="Brachmann A."/>
            <person name="Hughes D.P."/>
        </authorList>
    </citation>
    <scope>NUCLEOTIDE SEQUENCE [LARGE SCALE GENOMIC DNA]</scope>
    <source>
        <strain evidence="5 6">1348a</strain>
    </source>
</reference>
<comment type="similarity">
    <text evidence="1">Belongs to the universal ribosomal protein uS11 family.</text>
</comment>
<feature type="compositionally biased region" description="Basic and acidic residues" evidence="4">
    <location>
        <begin position="16"/>
        <end position="29"/>
    </location>
</feature>
<dbReference type="InterPro" id="IPR001971">
    <property type="entry name" value="Ribosomal_uS11"/>
</dbReference>
<dbReference type="HAMAP" id="MF_01310">
    <property type="entry name" value="Ribosomal_uS11"/>
    <property type="match status" value="1"/>
</dbReference>
<dbReference type="Pfam" id="PF00411">
    <property type="entry name" value="Ribosomal_S11"/>
    <property type="match status" value="1"/>
</dbReference>
<accession>A0A2C5YNV5</accession>
<evidence type="ECO:0000256" key="4">
    <source>
        <dbReference type="SAM" id="MobiDB-lite"/>
    </source>
</evidence>
<keyword evidence="2" id="KW-0689">Ribosomal protein</keyword>
<dbReference type="EMBL" id="NJEU01001020">
    <property type="protein sequence ID" value="PHH68982.1"/>
    <property type="molecule type" value="Genomic_DNA"/>
</dbReference>
<dbReference type="PANTHER" id="PTHR11759">
    <property type="entry name" value="40S RIBOSOMAL PROTEIN S14/30S RIBOSOMAL PROTEIN S11"/>
    <property type="match status" value="1"/>
</dbReference>
<dbReference type="GO" id="GO:0003735">
    <property type="term" value="F:structural constituent of ribosome"/>
    <property type="evidence" value="ECO:0007669"/>
    <property type="project" value="InterPro"/>
</dbReference>
<dbReference type="Proteomes" id="UP000224854">
    <property type="component" value="Unassembled WGS sequence"/>
</dbReference>
<dbReference type="Gene3D" id="3.30.420.80">
    <property type="entry name" value="Ribosomal protein S11"/>
    <property type="match status" value="1"/>
</dbReference>
<dbReference type="OrthoDB" id="1654884at2759"/>
<keyword evidence="3" id="KW-0687">Ribonucleoprotein</keyword>
<dbReference type="AlphaFoldDB" id="A0A2C5YNV5"/>
<organism evidence="5 6">
    <name type="scientific">Ophiocordyceps australis</name>
    <dbReference type="NCBI Taxonomy" id="1399860"/>
    <lineage>
        <taxon>Eukaryota</taxon>
        <taxon>Fungi</taxon>
        <taxon>Dikarya</taxon>
        <taxon>Ascomycota</taxon>
        <taxon>Pezizomycotina</taxon>
        <taxon>Sordariomycetes</taxon>
        <taxon>Hypocreomycetidae</taxon>
        <taxon>Hypocreales</taxon>
        <taxon>Ophiocordycipitaceae</taxon>
        <taxon>Ophiocordyceps</taxon>
    </lineage>
</organism>
<evidence type="ECO:0000313" key="6">
    <source>
        <dbReference type="Proteomes" id="UP000224854"/>
    </source>
</evidence>
<dbReference type="GO" id="GO:0006412">
    <property type="term" value="P:translation"/>
    <property type="evidence" value="ECO:0007669"/>
    <property type="project" value="InterPro"/>
</dbReference>
<evidence type="ECO:0008006" key="7">
    <source>
        <dbReference type="Google" id="ProtNLM"/>
    </source>
</evidence>
<evidence type="ECO:0000256" key="1">
    <source>
        <dbReference type="ARBA" id="ARBA00006194"/>
    </source>
</evidence>
<evidence type="ECO:0000313" key="5">
    <source>
        <dbReference type="EMBL" id="PHH68982.1"/>
    </source>
</evidence>
<sequence length="228" mass="25362">MRAAPSARFLSYTPARLDDSKPPKDKADAAKTVPPRQDSRIEIVDKIFSSTTFSNSPARALPTTAAHRSVFQAFQSSHIDTSALSNPEQAAARAAAKLRELPADHSDPYHLHVTSHKHNTHISFCDPKKQPIFVMSCGHVGFRKHRRGSFDSGYTLAKRVFERLTHDGWALRMNRLELVLKGFGHGREAAIKCLLSPEGAAYREKVIRVADATTLKFGGIRARKPRRV</sequence>
<evidence type="ECO:0000256" key="3">
    <source>
        <dbReference type="ARBA" id="ARBA00023274"/>
    </source>
</evidence>
<keyword evidence="6" id="KW-1185">Reference proteome</keyword>
<dbReference type="GO" id="GO:1990904">
    <property type="term" value="C:ribonucleoprotein complex"/>
    <property type="evidence" value="ECO:0007669"/>
    <property type="project" value="UniProtKB-KW"/>
</dbReference>
<name>A0A2C5YNV5_9HYPO</name>
<dbReference type="InterPro" id="IPR036967">
    <property type="entry name" value="Ribosomal_uS11_sf"/>
</dbReference>
<feature type="region of interest" description="Disordered" evidence="4">
    <location>
        <begin position="1"/>
        <end position="36"/>
    </location>
</feature>
<dbReference type="GO" id="GO:0005840">
    <property type="term" value="C:ribosome"/>
    <property type="evidence" value="ECO:0007669"/>
    <property type="project" value="UniProtKB-KW"/>
</dbReference>
<protein>
    <recommendedName>
        <fullName evidence="7">Ribosomal protein S11</fullName>
    </recommendedName>
</protein>
<gene>
    <name evidence="5" type="ORF">CDD82_150</name>
</gene>